<dbReference type="AlphaFoldDB" id="A0A0F9LVS4"/>
<sequence>SMRLQFVEFFSKFYESGGKPFRPFELESKFVEFV</sequence>
<feature type="non-terminal residue" evidence="1">
    <location>
        <position position="1"/>
    </location>
</feature>
<organism evidence="1">
    <name type="scientific">marine sediment metagenome</name>
    <dbReference type="NCBI Taxonomy" id="412755"/>
    <lineage>
        <taxon>unclassified sequences</taxon>
        <taxon>metagenomes</taxon>
        <taxon>ecological metagenomes</taxon>
    </lineage>
</organism>
<protein>
    <recommendedName>
        <fullName evidence="2">V-type ATP synthase subunit I</fullName>
    </recommendedName>
</protein>
<reference evidence="1" key="1">
    <citation type="journal article" date="2015" name="Nature">
        <title>Complex archaea that bridge the gap between prokaryotes and eukaryotes.</title>
        <authorList>
            <person name="Spang A."/>
            <person name="Saw J.H."/>
            <person name="Jorgensen S.L."/>
            <person name="Zaremba-Niedzwiedzka K."/>
            <person name="Martijn J."/>
            <person name="Lind A.E."/>
            <person name="van Eijk R."/>
            <person name="Schleper C."/>
            <person name="Guy L."/>
            <person name="Ettema T.J."/>
        </authorList>
    </citation>
    <scope>NUCLEOTIDE SEQUENCE</scope>
</reference>
<accession>A0A0F9LVS4</accession>
<proteinExistence type="predicted"/>
<evidence type="ECO:0008006" key="2">
    <source>
        <dbReference type="Google" id="ProtNLM"/>
    </source>
</evidence>
<evidence type="ECO:0000313" key="1">
    <source>
        <dbReference type="EMBL" id="KKM99234.1"/>
    </source>
</evidence>
<gene>
    <name evidence="1" type="ORF">LCGC14_1149990</name>
</gene>
<dbReference type="EMBL" id="LAZR01005521">
    <property type="protein sequence ID" value="KKM99234.1"/>
    <property type="molecule type" value="Genomic_DNA"/>
</dbReference>
<name>A0A0F9LVS4_9ZZZZ</name>
<comment type="caution">
    <text evidence="1">The sequence shown here is derived from an EMBL/GenBank/DDBJ whole genome shotgun (WGS) entry which is preliminary data.</text>
</comment>